<dbReference type="Proteomes" id="UP001293254">
    <property type="component" value="Unassembled WGS sequence"/>
</dbReference>
<dbReference type="AlphaFoldDB" id="A0AAE2CUE1"/>
<keyword evidence="3" id="KW-1185">Reference proteome</keyword>
<protein>
    <submittedName>
        <fullName evidence="2">Uncharacterized protein</fullName>
    </submittedName>
</protein>
<feature type="region of interest" description="Disordered" evidence="1">
    <location>
        <begin position="140"/>
        <end position="164"/>
    </location>
</feature>
<sequence length="212" mass="23339">MVAPVFRGEARVGRSLESPAERGVPTHEAWRVGNTGGDTSWRETDERGERAASQLVQDNGYETLGRGTTIHRPPFLVDLEGETNDTGGWRQGRQGFPGAGISLLSILEAESFESVGISRESLISIPVSFSMGLSGRRGSRGWGRGRGRCRGRSGDDTGREKDALKQKDGPIWAQQLVKRRLEELGTSGRMLGMEVGWPKLRWKLWVGPRVII</sequence>
<feature type="compositionally biased region" description="Basic residues" evidence="1">
    <location>
        <begin position="140"/>
        <end position="151"/>
    </location>
</feature>
<reference evidence="2" key="1">
    <citation type="submission" date="2020-06" db="EMBL/GenBank/DDBJ databases">
        <authorList>
            <person name="Li T."/>
            <person name="Hu X."/>
            <person name="Zhang T."/>
            <person name="Song X."/>
            <person name="Zhang H."/>
            <person name="Dai N."/>
            <person name="Sheng W."/>
            <person name="Hou X."/>
            <person name="Wei L."/>
        </authorList>
    </citation>
    <scope>NUCLEOTIDE SEQUENCE</scope>
    <source>
        <strain evidence="2">3651</strain>
        <tissue evidence="2">Leaf</tissue>
    </source>
</reference>
<feature type="region of interest" description="Disordered" evidence="1">
    <location>
        <begin position="1"/>
        <end position="45"/>
    </location>
</feature>
<evidence type="ECO:0000256" key="1">
    <source>
        <dbReference type="SAM" id="MobiDB-lite"/>
    </source>
</evidence>
<evidence type="ECO:0000313" key="2">
    <source>
        <dbReference type="EMBL" id="KAK4434976.1"/>
    </source>
</evidence>
<feature type="compositionally biased region" description="Basic and acidic residues" evidence="1">
    <location>
        <begin position="152"/>
        <end position="164"/>
    </location>
</feature>
<dbReference type="EMBL" id="JACGWO010000002">
    <property type="protein sequence ID" value="KAK4434976.1"/>
    <property type="molecule type" value="Genomic_DNA"/>
</dbReference>
<accession>A0AAE2CUE1</accession>
<reference evidence="2" key="2">
    <citation type="journal article" date="2024" name="Plant">
        <title>Genomic evolution and insights into agronomic trait innovations of Sesamum species.</title>
        <authorList>
            <person name="Miao H."/>
            <person name="Wang L."/>
            <person name="Qu L."/>
            <person name="Liu H."/>
            <person name="Sun Y."/>
            <person name="Le M."/>
            <person name="Wang Q."/>
            <person name="Wei S."/>
            <person name="Zheng Y."/>
            <person name="Lin W."/>
            <person name="Duan Y."/>
            <person name="Cao H."/>
            <person name="Xiong S."/>
            <person name="Wang X."/>
            <person name="Wei L."/>
            <person name="Li C."/>
            <person name="Ma Q."/>
            <person name="Ju M."/>
            <person name="Zhao R."/>
            <person name="Li G."/>
            <person name="Mu C."/>
            <person name="Tian Q."/>
            <person name="Mei H."/>
            <person name="Zhang T."/>
            <person name="Gao T."/>
            <person name="Zhang H."/>
        </authorList>
    </citation>
    <scope>NUCLEOTIDE SEQUENCE</scope>
    <source>
        <strain evidence="2">3651</strain>
    </source>
</reference>
<gene>
    <name evidence="2" type="ORF">Salat_0660600</name>
</gene>
<name>A0AAE2CUE1_9LAMI</name>
<proteinExistence type="predicted"/>
<organism evidence="2 3">
    <name type="scientific">Sesamum alatum</name>
    <dbReference type="NCBI Taxonomy" id="300844"/>
    <lineage>
        <taxon>Eukaryota</taxon>
        <taxon>Viridiplantae</taxon>
        <taxon>Streptophyta</taxon>
        <taxon>Embryophyta</taxon>
        <taxon>Tracheophyta</taxon>
        <taxon>Spermatophyta</taxon>
        <taxon>Magnoliopsida</taxon>
        <taxon>eudicotyledons</taxon>
        <taxon>Gunneridae</taxon>
        <taxon>Pentapetalae</taxon>
        <taxon>asterids</taxon>
        <taxon>lamiids</taxon>
        <taxon>Lamiales</taxon>
        <taxon>Pedaliaceae</taxon>
        <taxon>Sesamum</taxon>
    </lineage>
</organism>
<comment type="caution">
    <text evidence="2">The sequence shown here is derived from an EMBL/GenBank/DDBJ whole genome shotgun (WGS) entry which is preliminary data.</text>
</comment>
<evidence type="ECO:0000313" key="3">
    <source>
        <dbReference type="Proteomes" id="UP001293254"/>
    </source>
</evidence>